<accession>A0ABY6J133</accession>
<feature type="transmembrane region" description="Helical" evidence="8">
    <location>
        <begin position="248"/>
        <end position="267"/>
    </location>
</feature>
<dbReference type="PROSITE" id="PS50850">
    <property type="entry name" value="MFS"/>
    <property type="match status" value="1"/>
</dbReference>
<evidence type="ECO:0000256" key="8">
    <source>
        <dbReference type="SAM" id="Phobius"/>
    </source>
</evidence>
<dbReference type="CDD" id="cd17320">
    <property type="entry name" value="MFS_MdfA_MDR_like"/>
    <property type="match status" value="1"/>
</dbReference>
<comment type="similarity">
    <text evidence="2">Belongs to the major facilitator superfamily. Bcr/CmlA family.</text>
</comment>
<comment type="subcellular location">
    <subcellularLocation>
        <location evidence="1">Cell membrane</location>
        <topology evidence="1">Multi-pass membrane protein</topology>
    </subcellularLocation>
</comment>
<keyword evidence="11" id="KW-1185">Reference proteome</keyword>
<dbReference type="InterPro" id="IPR004812">
    <property type="entry name" value="Efflux_drug-R_Bcr/CmlA"/>
</dbReference>
<evidence type="ECO:0000313" key="11">
    <source>
        <dbReference type="Proteomes" id="UP001162741"/>
    </source>
</evidence>
<dbReference type="PANTHER" id="PTHR23502">
    <property type="entry name" value="MAJOR FACILITATOR SUPERFAMILY"/>
    <property type="match status" value="1"/>
</dbReference>
<feature type="transmembrane region" description="Helical" evidence="8">
    <location>
        <begin position="302"/>
        <end position="322"/>
    </location>
</feature>
<evidence type="ECO:0000256" key="5">
    <source>
        <dbReference type="ARBA" id="ARBA00022692"/>
    </source>
</evidence>
<evidence type="ECO:0000313" key="10">
    <source>
        <dbReference type="EMBL" id="UYQ93383.1"/>
    </source>
</evidence>
<keyword evidence="5 8" id="KW-0812">Transmembrane</keyword>
<keyword evidence="4" id="KW-1003">Cell membrane</keyword>
<keyword evidence="6 8" id="KW-1133">Transmembrane helix</keyword>
<feature type="transmembrane region" description="Helical" evidence="8">
    <location>
        <begin position="100"/>
        <end position="121"/>
    </location>
</feature>
<name>A0ABY6J133_9BACT</name>
<feature type="transmembrane region" description="Helical" evidence="8">
    <location>
        <begin position="76"/>
        <end position="94"/>
    </location>
</feature>
<evidence type="ECO:0000256" key="2">
    <source>
        <dbReference type="ARBA" id="ARBA00006236"/>
    </source>
</evidence>
<feature type="transmembrane region" description="Helical" evidence="8">
    <location>
        <begin position="213"/>
        <end position="233"/>
    </location>
</feature>
<feature type="transmembrane region" description="Helical" evidence="8">
    <location>
        <begin position="369"/>
        <end position="389"/>
    </location>
</feature>
<feature type="transmembrane region" description="Helical" evidence="8">
    <location>
        <begin position="279"/>
        <end position="296"/>
    </location>
</feature>
<sequence>MNRKTFVSLVLILGSLTALGPFSIDMYLPGFPAIAKSLNTTVSHVSLSLASYFIGISAGQLLYGPLLDRFGRKPPLFIGLGVYILASIGCSFAAGIDQLVALRFIQAIGSCAAAVASIAMVRDLFPVEENAKVFALLFLVVGASPMIAPAVGSYVTAAWGWSSVFWVLGGMGLVLLLVCVYFLPDSYKPDTTLSLKPGPIISSFLSVIREPQFYTYALAGSFAFSGLFAYVAGSPLLFMKVFGLSEKMYGWLFAGLSVGFIGSNQLNTLVLRKYRSEQIVPVALACQAITSVIFVLGVYNGWFGLGATLFLLFIFLSCLGFTNPNTSALSLAPFTRNAGTASALMGAMQLGIGTLASVGISLFDEKAGALPMVGIMAFSSIAALVLLLVGRRNIGQLATGSGAGMMAH</sequence>
<dbReference type="NCBIfam" id="TIGR00710">
    <property type="entry name" value="efflux_Bcr_CflA"/>
    <property type="match status" value="1"/>
</dbReference>
<protein>
    <submittedName>
        <fullName evidence="10">Multidrug effflux MFS transporter</fullName>
    </submittedName>
</protein>
<dbReference type="EMBL" id="CP107006">
    <property type="protein sequence ID" value="UYQ93383.1"/>
    <property type="molecule type" value="Genomic_DNA"/>
</dbReference>
<proteinExistence type="inferred from homology"/>
<dbReference type="InterPro" id="IPR020846">
    <property type="entry name" value="MFS_dom"/>
</dbReference>
<feature type="transmembrane region" description="Helical" evidence="8">
    <location>
        <begin position="343"/>
        <end position="363"/>
    </location>
</feature>
<keyword evidence="3" id="KW-0813">Transport</keyword>
<feature type="transmembrane region" description="Helical" evidence="8">
    <location>
        <begin position="45"/>
        <end position="64"/>
    </location>
</feature>
<feature type="transmembrane region" description="Helical" evidence="8">
    <location>
        <begin position="163"/>
        <end position="183"/>
    </location>
</feature>
<evidence type="ECO:0000256" key="4">
    <source>
        <dbReference type="ARBA" id="ARBA00022475"/>
    </source>
</evidence>
<keyword evidence="7 8" id="KW-0472">Membrane</keyword>
<reference evidence="10" key="1">
    <citation type="submission" date="2022-10" db="EMBL/GenBank/DDBJ databases">
        <title>Chitinophaga sp. nov., isolated from soil.</title>
        <authorList>
            <person name="Jeon C.O."/>
        </authorList>
    </citation>
    <scope>NUCLEOTIDE SEQUENCE</scope>
    <source>
        <strain evidence="10">R8</strain>
    </source>
</reference>
<dbReference type="InterPro" id="IPR036259">
    <property type="entry name" value="MFS_trans_sf"/>
</dbReference>
<feature type="domain" description="Major facilitator superfamily (MFS) profile" evidence="9">
    <location>
        <begin position="9"/>
        <end position="394"/>
    </location>
</feature>
<dbReference type="Proteomes" id="UP001162741">
    <property type="component" value="Chromosome"/>
</dbReference>
<evidence type="ECO:0000256" key="7">
    <source>
        <dbReference type="ARBA" id="ARBA00023136"/>
    </source>
</evidence>
<organism evidence="10 11">
    <name type="scientific">Chitinophaga horti</name>
    <dbReference type="NCBI Taxonomy" id="2920382"/>
    <lineage>
        <taxon>Bacteria</taxon>
        <taxon>Pseudomonadati</taxon>
        <taxon>Bacteroidota</taxon>
        <taxon>Chitinophagia</taxon>
        <taxon>Chitinophagales</taxon>
        <taxon>Chitinophagaceae</taxon>
        <taxon>Chitinophaga</taxon>
    </lineage>
</organism>
<dbReference type="Pfam" id="PF07690">
    <property type="entry name" value="MFS_1"/>
    <property type="match status" value="1"/>
</dbReference>
<dbReference type="Gene3D" id="1.20.1720.10">
    <property type="entry name" value="Multidrug resistance protein D"/>
    <property type="match status" value="1"/>
</dbReference>
<evidence type="ECO:0000256" key="3">
    <source>
        <dbReference type="ARBA" id="ARBA00022448"/>
    </source>
</evidence>
<gene>
    <name evidence="10" type="ORF">MKQ68_25195</name>
</gene>
<dbReference type="RefSeq" id="WP_244841135.1">
    <property type="nucleotide sequence ID" value="NZ_CP107006.1"/>
</dbReference>
<feature type="transmembrane region" description="Helical" evidence="8">
    <location>
        <begin position="133"/>
        <end position="157"/>
    </location>
</feature>
<dbReference type="InterPro" id="IPR011701">
    <property type="entry name" value="MFS"/>
</dbReference>
<evidence type="ECO:0000259" key="9">
    <source>
        <dbReference type="PROSITE" id="PS50850"/>
    </source>
</evidence>
<dbReference type="PANTHER" id="PTHR23502:SF132">
    <property type="entry name" value="POLYAMINE TRANSPORTER 2-RELATED"/>
    <property type="match status" value="1"/>
</dbReference>
<evidence type="ECO:0000256" key="6">
    <source>
        <dbReference type="ARBA" id="ARBA00022989"/>
    </source>
</evidence>
<evidence type="ECO:0000256" key="1">
    <source>
        <dbReference type="ARBA" id="ARBA00004651"/>
    </source>
</evidence>
<dbReference type="SUPFAM" id="SSF103473">
    <property type="entry name" value="MFS general substrate transporter"/>
    <property type="match status" value="1"/>
</dbReference>